<dbReference type="EMBL" id="CP130953">
    <property type="protein sequence ID" value="WLF48884.1"/>
    <property type="molecule type" value="Genomic_DNA"/>
</dbReference>
<dbReference type="PANTHER" id="PTHR24094">
    <property type="entry name" value="SECRETED PROTEIN"/>
    <property type="match status" value="1"/>
</dbReference>
<name>A0AAX3YKD1_RHOOP</name>
<protein>
    <submittedName>
        <fullName evidence="3">Excalibur calcium-binding domain-containing protein</fullName>
    </submittedName>
</protein>
<dbReference type="AlphaFoldDB" id="A0AAX3YKD1"/>
<dbReference type="Pfam" id="PF07510">
    <property type="entry name" value="GmrSD_C"/>
    <property type="match status" value="1"/>
</dbReference>
<evidence type="ECO:0000259" key="1">
    <source>
        <dbReference type="SMART" id="SM00894"/>
    </source>
</evidence>
<gene>
    <name evidence="2" type="ORF">O4328_17535</name>
    <name evidence="3" type="ORF">Q5707_07800</name>
</gene>
<dbReference type="RefSeq" id="WP_269591426.1">
    <property type="nucleotide sequence ID" value="NZ_CP130953.1"/>
</dbReference>
<evidence type="ECO:0000313" key="4">
    <source>
        <dbReference type="Proteomes" id="UP001066327"/>
    </source>
</evidence>
<dbReference type="InterPro" id="IPR008613">
    <property type="entry name" value="Excalibur_Ca-bd_domain"/>
</dbReference>
<dbReference type="InterPro" id="IPR011089">
    <property type="entry name" value="GmrSD_C"/>
</dbReference>
<reference evidence="2" key="1">
    <citation type="submission" date="2022-12" db="EMBL/GenBank/DDBJ databases">
        <authorList>
            <person name="Krivoruchko A.V."/>
            <person name="Elkin A."/>
        </authorList>
    </citation>
    <scope>NUCLEOTIDE SEQUENCE</scope>
    <source>
        <strain evidence="2">IEGM 249</strain>
    </source>
</reference>
<sequence length="365" mass="37649">MTLPPPSPPATRKKWPWITAGIVVVVATVSFLSPGQDDQSAQATAVSASVTPTVADTTTVRAASSSSTPVPVSSALALSPVEPTVGGADATAALQQLAELEIKGRAPKTGYDRDLFGQAWTDDVTVEGGHNGCDTRNDILGRDLEQIVFKPGTRDCAVQTGTLLDPYTGNTISFVRGEGTSNAVQIDHVVALSDAWQKGAQQLDTVTRVNFANDPRNLKAVDGPTNQQKSDGDAATWLPPNKGYRCTYVADQVEVKAAYGLWVTQAEHDAIARVLQDCGAATPAVAPAPSTATVPEAVPAPAPAPVPAPAPAPAPVPFVDTAPPSDVYYKNCSAAKAAGAAPVHLGEPGYGTHLDRDGDGVGCES</sequence>
<evidence type="ECO:0000313" key="3">
    <source>
        <dbReference type="EMBL" id="WLF48884.1"/>
    </source>
</evidence>
<accession>A0AAX3YKD1</accession>
<organism evidence="3 5">
    <name type="scientific">Rhodococcus opacus</name>
    <name type="common">Nocardia opaca</name>
    <dbReference type="NCBI Taxonomy" id="37919"/>
    <lineage>
        <taxon>Bacteria</taxon>
        <taxon>Bacillati</taxon>
        <taxon>Actinomycetota</taxon>
        <taxon>Actinomycetes</taxon>
        <taxon>Mycobacteriales</taxon>
        <taxon>Nocardiaceae</taxon>
        <taxon>Rhodococcus</taxon>
    </lineage>
</organism>
<proteinExistence type="predicted"/>
<dbReference type="EMBL" id="JAPWIS010000008">
    <property type="protein sequence ID" value="MCZ4585483.1"/>
    <property type="molecule type" value="Genomic_DNA"/>
</dbReference>
<dbReference type="Proteomes" id="UP001231166">
    <property type="component" value="Chromosome"/>
</dbReference>
<feature type="domain" description="Excalibur calcium-binding" evidence="1">
    <location>
        <begin position="328"/>
        <end position="364"/>
    </location>
</feature>
<dbReference type="PANTHER" id="PTHR24094:SF15">
    <property type="entry name" value="AMP-DEPENDENT SYNTHETASE_LIGASE DOMAIN-CONTAINING PROTEIN-RELATED"/>
    <property type="match status" value="1"/>
</dbReference>
<evidence type="ECO:0000313" key="5">
    <source>
        <dbReference type="Proteomes" id="UP001231166"/>
    </source>
</evidence>
<dbReference type="Pfam" id="PF05901">
    <property type="entry name" value="Excalibur"/>
    <property type="match status" value="1"/>
</dbReference>
<dbReference type="Proteomes" id="UP001066327">
    <property type="component" value="Unassembled WGS sequence"/>
</dbReference>
<reference evidence="3" key="2">
    <citation type="submission" date="2023-07" db="EMBL/GenBank/DDBJ databases">
        <title>Genomic analysis of Rhodococcus opacus VOC-14 with glycol ethers degradation activity.</title>
        <authorList>
            <person name="Narkevich D.A."/>
            <person name="Hlushen A.M."/>
            <person name="Akhremchuk A.E."/>
            <person name="Sikolenko M.A."/>
            <person name="Valentovich L.N."/>
        </authorList>
    </citation>
    <scope>NUCLEOTIDE SEQUENCE</scope>
    <source>
        <strain evidence="3">VOC-14</strain>
    </source>
</reference>
<keyword evidence="4" id="KW-1185">Reference proteome</keyword>
<evidence type="ECO:0000313" key="2">
    <source>
        <dbReference type="EMBL" id="MCZ4585483.1"/>
    </source>
</evidence>
<dbReference type="SMART" id="SM00894">
    <property type="entry name" value="Excalibur"/>
    <property type="match status" value="1"/>
</dbReference>